<dbReference type="AlphaFoldDB" id="A0A5E4QM48"/>
<keyword evidence="2" id="KW-1185">Reference proteome</keyword>
<organism evidence="1 2">
    <name type="scientific">Leptidea sinapis</name>
    <dbReference type="NCBI Taxonomy" id="189913"/>
    <lineage>
        <taxon>Eukaryota</taxon>
        <taxon>Metazoa</taxon>
        <taxon>Ecdysozoa</taxon>
        <taxon>Arthropoda</taxon>
        <taxon>Hexapoda</taxon>
        <taxon>Insecta</taxon>
        <taxon>Pterygota</taxon>
        <taxon>Neoptera</taxon>
        <taxon>Endopterygota</taxon>
        <taxon>Lepidoptera</taxon>
        <taxon>Glossata</taxon>
        <taxon>Ditrysia</taxon>
        <taxon>Papilionoidea</taxon>
        <taxon>Pieridae</taxon>
        <taxon>Dismorphiinae</taxon>
        <taxon>Leptidea</taxon>
    </lineage>
</organism>
<accession>A0A5E4QM48</accession>
<protein>
    <submittedName>
        <fullName evidence="1">Uncharacterized protein</fullName>
    </submittedName>
</protein>
<name>A0A5E4QM48_9NEOP</name>
<gene>
    <name evidence="1" type="ORF">LSINAPIS_LOCUS9758</name>
</gene>
<evidence type="ECO:0000313" key="2">
    <source>
        <dbReference type="Proteomes" id="UP000324832"/>
    </source>
</evidence>
<proteinExistence type="predicted"/>
<reference evidence="1 2" key="1">
    <citation type="submission" date="2017-07" db="EMBL/GenBank/DDBJ databases">
        <authorList>
            <person name="Talla V."/>
            <person name="Backstrom N."/>
        </authorList>
    </citation>
    <scope>NUCLEOTIDE SEQUENCE [LARGE SCALE GENOMIC DNA]</scope>
</reference>
<sequence length="128" mass="13882">MARRTDGHWGRSTNIHHVKEGVVLVALTRWTDDLVKIAGDRSWRSLGEAFVLVGDRPKKAGNAFLDTPVVADVHGRLPHLSPSRDYGLFESGRVTLLSYDVSTIGPDSSGLLTTLAQNTGGTRPLCFA</sequence>
<dbReference type="Proteomes" id="UP000324832">
    <property type="component" value="Unassembled WGS sequence"/>
</dbReference>
<dbReference type="EMBL" id="FZQP02003767">
    <property type="protein sequence ID" value="VVC98730.1"/>
    <property type="molecule type" value="Genomic_DNA"/>
</dbReference>
<evidence type="ECO:0000313" key="1">
    <source>
        <dbReference type="EMBL" id="VVC98730.1"/>
    </source>
</evidence>